<evidence type="ECO:0000313" key="2">
    <source>
        <dbReference type="Proteomes" id="UP000054988"/>
    </source>
</evidence>
<comment type="caution">
    <text evidence="1">The sequence shown here is derived from an EMBL/GenBank/DDBJ whole genome shotgun (WGS) entry which is preliminary data.</text>
</comment>
<sequence length="19" mass="2225">MIYQVQSMKVGRDTEVPQD</sequence>
<organism evidence="1 2">
    <name type="scientific">Moniliophthora roreri</name>
    <name type="common">Frosty pod rot fungus</name>
    <name type="synonym">Monilia roreri</name>
    <dbReference type="NCBI Taxonomy" id="221103"/>
    <lineage>
        <taxon>Eukaryota</taxon>
        <taxon>Fungi</taxon>
        <taxon>Dikarya</taxon>
        <taxon>Basidiomycota</taxon>
        <taxon>Agaricomycotina</taxon>
        <taxon>Agaricomycetes</taxon>
        <taxon>Agaricomycetidae</taxon>
        <taxon>Agaricales</taxon>
        <taxon>Marasmiineae</taxon>
        <taxon>Marasmiaceae</taxon>
        <taxon>Moniliophthora</taxon>
    </lineage>
</organism>
<dbReference type="Proteomes" id="UP000054988">
    <property type="component" value="Unassembled WGS sequence"/>
</dbReference>
<evidence type="ECO:0000313" key="1">
    <source>
        <dbReference type="EMBL" id="KTB34309.1"/>
    </source>
</evidence>
<dbReference type="AlphaFoldDB" id="A0A0W0FDF6"/>
<protein>
    <submittedName>
        <fullName evidence="1">Uncharacterized protein</fullName>
    </submittedName>
</protein>
<proteinExistence type="predicted"/>
<gene>
    <name evidence="1" type="ORF">WG66_13119</name>
</gene>
<name>A0A0W0FDF6_MONRR</name>
<reference evidence="1 2" key="1">
    <citation type="submission" date="2015-12" db="EMBL/GenBank/DDBJ databases">
        <title>Draft genome sequence of Moniliophthora roreri, the causal agent of frosty pod rot of cacao.</title>
        <authorList>
            <person name="Aime M.C."/>
            <person name="Diaz-Valderrama J.R."/>
            <person name="Kijpornyongpan T."/>
            <person name="Phillips-Mora W."/>
        </authorList>
    </citation>
    <scope>NUCLEOTIDE SEQUENCE [LARGE SCALE GENOMIC DNA]</scope>
    <source>
        <strain evidence="1 2">MCA 2952</strain>
    </source>
</reference>
<dbReference type="EMBL" id="LATX01002092">
    <property type="protein sequence ID" value="KTB34309.1"/>
    <property type="molecule type" value="Genomic_DNA"/>
</dbReference>
<accession>A0A0W0FDF6</accession>